<evidence type="ECO:0000256" key="2">
    <source>
        <dbReference type="SAM" id="SignalP"/>
    </source>
</evidence>
<feature type="chain" id="PRO_5004901840" description="Dockerin domain-containing protein" evidence="2">
    <location>
        <begin position="38"/>
        <end position="1043"/>
    </location>
</feature>
<keyword evidence="1" id="KW-0378">Hydrolase</keyword>
<dbReference type="SUPFAM" id="SSF49785">
    <property type="entry name" value="Galactose-binding domain-like"/>
    <property type="match status" value="1"/>
</dbReference>
<reference evidence="4 5" key="1">
    <citation type="journal article" date="2014" name="PLoS ONE">
        <title>Rumen cellulosomics: divergent fiber-degrading strategies revealed by comparative genome-wide analysis of six ruminococcal strains.</title>
        <authorList>
            <person name="Dassa B."/>
            <person name="Borovok I."/>
            <person name="Ruimy-Israeli V."/>
            <person name="Lamed R."/>
            <person name="Flint H.J."/>
            <person name="Duncan S.H."/>
            <person name="Henrissat B."/>
            <person name="Coutinho P."/>
            <person name="Morrison M."/>
            <person name="Mosoni P."/>
            <person name="Yeoman C.J."/>
            <person name="White B.A."/>
            <person name="Bayer E.A."/>
        </authorList>
    </citation>
    <scope>NUCLEOTIDE SEQUENCE [LARGE SCALE GENOMIC DNA]</scope>
    <source>
        <strain evidence="4 5">007c</strain>
    </source>
</reference>
<dbReference type="PROSITE" id="PS51766">
    <property type="entry name" value="DOCKERIN"/>
    <property type="match status" value="1"/>
</dbReference>
<dbReference type="InterPro" id="IPR002105">
    <property type="entry name" value="Dockerin_1_rpt"/>
</dbReference>
<dbReference type="SUPFAM" id="SSF63446">
    <property type="entry name" value="Type I dockerin domain"/>
    <property type="match status" value="1"/>
</dbReference>
<dbReference type="Gene3D" id="3.40.50.1110">
    <property type="entry name" value="SGNH hydrolase"/>
    <property type="match status" value="1"/>
</dbReference>
<evidence type="ECO:0000313" key="4">
    <source>
        <dbReference type="EMBL" id="EWM53560.1"/>
    </source>
</evidence>
<dbReference type="InterPro" id="IPR036439">
    <property type="entry name" value="Dockerin_dom_sf"/>
</dbReference>
<dbReference type="InterPro" id="IPR017853">
    <property type="entry name" value="GH"/>
</dbReference>
<evidence type="ECO:0000313" key="5">
    <source>
        <dbReference type="Proteomes" id="UP000019365"/>
    </source>
</evidence>
<dbReference type="Proteomes" id="UP000019365">
    <property type="component" value="Unassembled WGS sequence"/>
</dbReference>
<dbReference type="InterPro" id="IPR008979">
    <property type="entry name" value="Galactose-bd-like_sf"/>
</dbReference>
<dbReference type="SUPFAM" id="SSF52266">
    <property type="entry name" value="SGNH hydrolase"/>
    <property type="match status" value="1"/>
</dbReference>
<dbReference type="InterPro" id="IPR003305">
    <property type="entry name" value="CenC_carb-bd"/>
</dbReference>
<dbReference type="AlphaFoldDB" id="W7UY33"/>
<dbReference type="OrthoDB" id="8233337at2"/>
<evidence type="ECO:0000256" key="1">
    <source>
        <dbReference type="ARBA" id="ARBA00022801"/>
    </source>
</evidence>
<dbReference type="eggNOG" id="COG5520">
    <property type="taxonomic scope" value="Bacteria"/>
</dbReference>
<keyword evidence="5" id="KW-1185">Reference proteome</keyword>
<dbReference type="PATRIC" id="fig|1341157.4.peg.1971"/>
<dbReference type="Gene3D" id="2.60.120.260">
    <property type="entry name" value="Galactose-binding domain-like"/>
    <property type="match status" value="1"/>
</dbReference>
<dbReference type="Gene3D" id="2.60.40.1180">
    <property type="entry name" value="Golgi alpha-mannosidase II"/>
    <property type="match status" value="1"/>
</dbReference>
<dbReference type="InterPro" id="IPR036514">
    <property type="entry name" value="SGNH_hydro_sf"/>
</dbReference>
<dbReference type="GO" id="GO:0000272">
    <property type="term" value="P:polysaccharide catabolic process"/>
    <property type="evidence" value="ECO:0007669"/>
    <property type="project" value="InterPro"/>
</dbReference>
<dbReference type="Pfam" id="PF02018">
    <property type="entry name" value="CBM_4_9"/>
    <property type="match status" value="1"/>
</dbReference>
<dbReference type="InterPro" id="IPR013780">
    <property type="entry name" value="Glyco_hydro_b"/>
</dbReference>
<dbReference type="CDD" id="cd14256">
    <property type="entry name" value="Dockerin_I"/>
    <property type="match status" value="1"/>
</dbReference>
<dbReference type="Gene3D" id="1.10.1330.10">
    <property type="entry name" value="Dockerin domain"/>
    <property type="match status" value="1"/>
</dbReference>
<proteinExistence type="predicted"/>
<name>W7UY33_RUMFL</name>
<accession>W7UY33</accession>
<dbReference type="PANTHER" id="PTHR34407:SF1">
    <property type="entry name" value="SGNH HYDROLASE-TYPE ESTERASE DOMAIN-CONTAINING PROTEIN"/>
    <property type="match status" value="1"/>
</dbReference>
<comment type="caution">
    <text evidence="4">The sequence shown here is derived from an EMBL/GenBank/DDBJ whole genome shotgun (WGS) entry which is preliminary data.</text>
</comment>
<protein>
    <recommendedName>
        <fullName evidence="3">Dockerin domain-containing protein</fullName>
    </recommendedName>
</protein>
<gene>
    <name evidence="4" type="ORF">RF007C_07710</name>
</gene>
<dbReference type="eggNOG" id="COG2755">
    <property type="taxonomic scope" value="Bacteria"/>
</dbReference>
<sequence>MKTTNIFGKLLSAVTSMALLVSGTAAFSGSAPLTASAAGAAMIDTTDVYQTIRGFGGINLPEWITQGDMTDAQVQKAFGNGDDELGFTILRIYVSDDSNAWSRAVPTAKRAQALGATVFASPWNPPAAIRNTVNGGLAGGKYQLKKDKWAEYAAHLNSYCKYMEGQGIDLYSVSIQNEPDYAEEWTYWSPNDLASFIAQYGKAVKQGTNVKLMSPESFQYKKDIYNAILGNSQAMANTDLFGTHFYGTQRGQMDFPSLENCGKDIWMTEVYVPDSNSDADTYPQALKVAENIHDGLVVGNLNAYVWWYIRRSYGPMKENGNISKRGYCMAQYSKWVRPGAVRIGVTEQPNSNILVSAYKNTDGKIAVVAINKGSNAVNQDFQMASGEDIKYIDSYTTSANANLAKKELTSNGTSFSASLPGNSVTTFVLSSEGGGEDPSKTVDDDGYYFHDTFDSSTASWTGRASETVETAAGKGMEGTGALSISGRSATWNGAVKSLSSRTFVPGTAYSFAGNVMYNSGPAEQTFQLSLQYSDGTTTKYDHIASATVPKGEWVQLANPSYTIPAGASDLHIYIETDENDSDFISFFFDEAVGAPEGTVIKGADPPKQVILGDVNFDGVIDSLDMIAARKAIIKGDLTGASLKAADVDQNGKFEVADLVNIKKFILRLITEWPEPEVVVPPEPQIDTSKWDNYQETASAKDIEFYKSSIKHMGNTYRLAKKLTAAENGESLTVAYLGGSITEGKNYTTPFSKYLQTTFAKGKFTEVNAGMSGTSSVVGLVRSEKDIVAKNPDIIFLEFSVNDHEDIMYKKCFESCIKKFLDMPNEPAVCVLITRAQGGFSSQSQMYPIGKNFDIPVISMDDALTKAFNSGYLKTSDYYSDEYHPHQKGGQLIADCMSYFVRQALRSENLKTSYTQPTSYVYGAEYANCVNVDPKTLDNFNAGSWSAGTGYNSLPYSYTLNGGSPMKFKTQGKGLIIVFKANSSGMGSIDVTVNGKTTKVNGNKQYTWGGPDAELGYYQNTTGDLDVSISGSGSFTIWGIGLIK</sequence>
<feature type="signal peptide" evidence="2">
    <location>
        <begin position="1"/>
        <end position="37"/>
    </location>
</feature>
<dbReference type="RefSeq" id="WP_037299436.1">
    <property type="nucleotide sequence ID" value="NZ_ATAX01000025.1"/>
</dbReference>
<dbReference type="EMBL" id="ATAX01000025">
    <property type="protein sequence ID" value="EWM53560.1"/>
    <property type="molecule type" value="Genomic_DNA"/>
</dbReference>
<dbReference type="InterPro" id="IPR016134">
    <property type="entry name" value="Dockerin_dom"/>
</dbReference>
<dbReference type="Pfam" id="PF00404">
    <property type="entry name" value="Dockerin_1"/>
    <property type="match status" value="1"/>
</dbReference>
<dbReference type="Pfam" id="PF17189">
    <property type="entry name" value="Glyco_hydro_30C"/>
    <property type="match status" value="1"/>
</dbReference>
<dbReference type="SUPFAM" id="SSF51445">
    <property type="entry name" value="(Trans)glycosidases"/>
    <property type="match status" value="1"/>
</dbReference>
<evidence type="ECO:0000259" key="3">
    <source>
        <dbReference type="PROSITE" id="PS51766"/>
    </source>
</evidence>
<organism evidence="4 5">
    <name type="scientific">Ruminococcus flavefaciens 007c</name>
    <dbReference type="NCBI Taxonomy" id="1341157"/>
    <lineage>
        <taxon>Bacteria</taxon>
        <taxon>Bacillati</taxon>
        <taxon>Bacillota</taxon>
        <taxon>Clostridia</taxon>
        <taxon>Eubacteriales</taxon>
        <taxon>Oscillospiraceae</taxon>
        <taxon>Ruminococcus</taxon>
    </lineage>
</organism>
<dbReference type="InterPro" id="IPR033452">
    <property type="entry name" value="GH30_C"/>
</dbReference>
<dbReference type="CDD" id="cd00229">
    <property type="entry name" value="SGNH_hydrolase"/>
    <property type="match status" value="1"/>
</dbReference>
<dbReference type="SUPFAM" id="SSF51011">
    <property type="entry name" value="Glycosyl hydrolase domain"/>
    <property type="match status" value="1"/>
</dbReference>
<dbReference type="Gene3D" id="3.20.20.80">
    <property type="entry name" value="Glycosidases"/>
    <property type="match status" value="1"/>
</dbReference>
<feature type="domain" description="Dockerin" evidence="3">
    <location>
        <begin position="607"/>
        <end position="674"/>
    </location>
</feature>
<keyword evidence="2" id="KW-0732">Signal</keyword>
<dbReference type="GO" id="GO:0004553">
    <property type="term" value="F:hydrolase activity, hydrolyzing O-glycosyl compounds"/>
    <property type="evidence" value="ECO:0007669"/>
    <property type="project" value="InterPro"/>
</dbReference>
<dbReference type="PANTHER" id="PTHR34407">
    <property type="entry name" value="EXPRESSED PROTEIN"/>
    <property type="match status" value="1"/>
</dbReference>